<gene>
    <name evidence="3 4" type="primary">LOC106153516</name>
</gene>
<organism evidence="2 3">
    <name type="scientific">Lingula anatina</name>
    <name type="common">Brachiopod</name>
    <name type="synonym">Lingula unguis</name>
    <dbReference type="NCBI Taxonomy" id="7574"/>
    <lineage>
        <taxon>Eukaryota</taxon>
        <taxon>Metazoa</taxon>
        <taxon>Spiralia</taxon>
        <taxon>Lophotrochozoa</taxon>
        <taxon>Brachiopoda</taxon>
        <taxon>Linguliformea</taxon>
        <taxon>Lingulata</taxon>
        <taxon>Lingulida</taxon>
        <taxon>Linguloidea</taxon>
        <taxon>Lingulidae</taxon>
        <taxon>Lingula</taxon>
    </lineage>
</organism>
<dbReference type="InterPro" id="IPR013320">
    <property type="entry name" value="ConA-like_dom_sf"/>
</dbReference>
<name>A0A1S3HAA8_LINAN</name>
<dbReference type="SUPFAM" id="SSF49899">
    <property type="entry name" value="Concanavalin A-like lectins/glucanases"/>
    <property type="match status" value="1"/>
</dbReference>
<evidence type="ECO:0000313" key="4">
    <source>
        <dbReference type="RefSeq" id="XP_023932561.1"/>
    </source>
</evidence>
<accession>A0A1S3HAA8</accession>
<protein>
    <submittedName>
        <fullName evidence="3 4">Uncharacterized protein LOC106153516</fullName>
    </submittedName>
</protein>
<dbReference type="KEGG" id="lak:106153516"/>
<evidence type="ECO:0000256" key="1">
    <source>
        <dbReference type="SAM" id="SignalP"/>
    </source>
</evidence>
<dbReference type="GeneID" id="106153516"/>
<dbReference type="AlphaFoldDB" id="A0A1S3HAA8"/>
<reference evidence="3 4" key="1">
    <citation type="submission" date="2025-04" db="UniProtKB">
        <authorList>
            <consortium name="RefSeq"/>
        </authorList>
    </citation>
    <scope>IDENTIFICATION</scope>
    <source>
        <tissue evidence="3 4">Gonads</tissue>
    </source>
</reference>
<dbReference type="Gene3D" id="2.60.120.200">
    <property type="match status" value="1"/>
</dbReference>
<proteinExistence type="predicted"/>
<keyword evidence="2" id="KW-1185">Reference proteome</keyword>
<feature type="signal peptide" evidence="1">
    <location>
        <begin position="1"/>
        <end position="18"/>
    </location>
</feature>
<evidence type="ECO:0000313" key="2">
    <source>
        <dbReference type="Proteomes" id="UP000085678"/>
    </source>
</evidence>
<feature type="chain" id="PRO_5010376897" evidence="1">
    <location>
        <begin position="19"/>
        <end position="401"/>
    </location>
</feature>
<dbReference type="RefSeq" id="XP_013382943.1">
    <property type="nucleotide sequence ID" value="XM_013527489.1"/>
</dbReference>
<keyword evidence="1" id="KW-0732">Signal</keyword>
<sequence>MAGLQVLVFAALLGCALAVPPIVPPYGSAQAPSVYSYRWSVNPPASAYNNLTQAEAEAICKECKPLGSGLGGFFAVEDDPVHYIRCVPQGDGWQVFVLHCCNNTNHGGSSTVWDQELLTCVHNNIIPNSYACEGFKDVDPPVPPQYVPFWPLQWTPKLDSLVEDRDYGKPGGVAARVYTGVYDHGHVTKGSLFVQATQETVPTIVFDGQKVDDTYAHIEVPFFENADWSQYSPGFSFTFGFCIDANTPLDAALITNADCNFTASVEISLQPNPNPIPGQSAYLLQALIRSKGNSPDTISTVLPFFQPPLCYFAGFSYTQAGNKMLLWMNGNEVIGAAQGPPRRINQNPLFIGYSCYGYPDQQPPRALHGSMSSIKIWGDQALDAAQIEQECVDANFCILSP</sequence>
<dbReference type="RefSeq" id="XP_023932561.1">
    <property type="nucleotide sequence ID" value="XM_024076793.1"/>
</dbReference>
<dbReference type="Proteomes" id="UP000085678">
    <property type="component" value="Unplaced"/>
</dbReference>
<evidence type="ECO:0000313" key="3">
    <source>
        <dbReference type="RefSeq" id="XP_013382943.1"/>
    </source>
</evidence>